<accession>A0A2T0AT41</accession>
<keyword evidence="1" id="KW-1133">Transmembrane helix</keyword>
<feature type="transmembrane region" description="Helical" evidence="1">
    <location>
        <begin position="106"/>
        <end position="132"/>
    </location>
</feature>
<feature type="transmembrane region" description="Helical" evidence="1">
    <location>
        <begin position="138"/>
        <end position="158"/>
    </location>
</feature>
<feature type="transmembrane region" description="Helical" evidence="1">
    <location>
        <begin position="462"/>
        <end position="487"/>
    </location>
</feature>
<protein>
    <submittedName>
        <fullName evidence="3">Tripartite tricarboxylate transporter TctA family protein</fullName>
    </submittedName>
</protein>
<dbReference type="InterPro" id="IPR002823">
    <property type="entry name" value="DUF112_TM"/>
</dbReference>
<feature type="domain" description="DUF112" evidence="2">
    <location>
        <begin position="20"/>
        <end position="437"/>
    </location>
</feature>
<dbReference type="OrthoDB" id="9781349at2"/>
<dbReference type="RefSeq" id="WP_106005119.1">
    <property type="nucleotide sequence ID" value="NZ_CP136419.1"/>
</dbReference>
<evidence type="ECO:0000259" key="2">
    <source>
        <dbReference type="Pfam" id="PF01970"/>
    </source>
</evidence>
<proteinExistence type="predicted"/>
<feature type="transmembrane region" description="Helical" evidence="1">
    <location>
        <begin position="61"/>
        <end position="85"/>
    </location>
</feature>
<evidence type="ECO:0000313" key="3">
    <source>
        <dbReference type="EMBL" id="PRR73590.1"/>
    </source>
</evidence>
<dbReference type="PANTHER" id="PTHR35342">
    <property type="entry name" value="TRICARBOXYLIC TRANSPORT PROTEIN"/>
    <property type="match status" value="1"/>
</dbReference>
<feature type="transmembrane region" description="Helical" evidence="1">
    <location>
        <begin position="20"/>
        <end position="49"/>
    </location>
</feature>
<gene>
    <name evidence="3" type="ORF">MOHU_11250</name>
</gene>
<feature type="transmembrane region" description="Helical" evidence="1">
    <location>
        <begin position="355"/>
        <end position="377"/>
    </location>
</feature>
<reference evidence="3 4" key="1">
    <citation type="submission" date="2018-03" db="EMBL/GenBank/DDBJ databases">
        <title>Genome sequence of Moorella humiferrea DSM 23265.</title>
        <authorList>
            <person name="Poehlein A."/>
            <person name="Daniel R."/>
        </authorList>
    </citation>
    <scope>NUCLEOTIDE SEQUENCE [LARGE SCALE GENOMIC DNA]</scope>
    <source>
        <strain evidence="3 4">DSM 23265</strain>
    </source>
</reference>
<keyword evidence="1" id="KW-0812">Transmembrane</keyword>
<evidence type="ECO:0000313" key="4">
    <source>
        <dbReference type="Proteomes" id="UP000238415"/>
    </source>
</evidence>
<dbReference type="PANTHER" id="PTHR35342:SF5">
    <property type="entry name" value="TRICARBOXYLIC TRANSPORT PROTEIN"/>
    <property type="match status" value="1"/>
</dbReference>
<dbReference type="Proteomes" id="UP000238415">
    <property type="component" value="Unassembled WGS sequence"/>
</dbReference>
<dbReference type="Pfam" id="PF01970">
    <property type="entry name" value="TctA"/>
    <property type="match status" value="1"/>
</dbReference>
<keyword evidence="1" id="KW-0472">Membrane</keyword>
<dbReference type="AlphaFoldDB" id="A0A2T0AT41"/>
<evidence type="ECO:0000256" key="1">
    <source>
        <dbReference type="SAM" id="Phobius"/>
    </source>
</evidence>
<feature type="transmembrane region" description="Helical" evidence="1">
    <location>
        <begin position="319"/>
        <end position="343"/>
    </location>
</feature>
<feature type="transmembrane region" description="Helical" evidence="1">
    <location>
        <begin position="170"/>
        <end position="190"/>
    </location>
</feature>
<keyword evidence="4" id="KW-1185">Reference proteome</keyword>
<dbReference type="EMBL" id="PVXM01000019">
    <property type="protein sequence ID" value="PRR73590.1"/>
    <property type="molecule type" value="Genomic_DNA"/>
</dbReference>
<name>A0A2T0AT41_9FIRM</name>
<organism evidence="3 4">
    <name type="scientific">Neomoorella humiferrea</name>
    <dbReference type="NCBI Taxonomy" id="676965"/>
    <lineage>
        <taxon>Bacteria</taxon>
        <taxon>Bacillati</taxon>
        <taxon>Bacillota</taxon>
        <taxon>Clostridia</taxon>
        <taxon>Neomoorellales</taxon>
        <taxon>Neomoorellaceae</taxon>
        <taxon>Neomoorella</taxon>
    </lineage>
</organism>
<feature type="transmembrane region" description="Helical" evidence="1">
    <location>
        <begin position="259"/>
        <end position="282"/>
    </location>
</feature>
<comment type="caution">
    <text evidence="3">The sequence shown here is derived from an EMBL/GenBank/DDBJ whole genome shotgun (WGS) entry which is preliminary data.</text>
</comment>
<sequence length="502" mass="52625">MSTLSMIAHGFSVSLTIQNLIACIIGVIIGTLTGVLPGLGVTGAIALLLPLSYGMDATSALIMFAGIYYGAMYGGSTTSILVNLPGEAASVITAIDGHAMAKKGRAGAALAIAAIGSFVAGTLGLIGLTLFAPPLAKAALAFGPPEFFAIAILGLIILSNLTGTSVLKSILMVFVGIMLGTIGTDTIAGVNRFTFNIDELQRGIDFAVLAMGIFGIPEVISAITEPSQDAIIQKVRFRELYPNKEEIKRSLAPMFRGGVVGFLCGLIPGPSATISTFLSYALEKRWSKHPEEFGKGAVEGVAGPESANNAATSATMIPLLSLGLPFAPPSALLLTGFIIHGITPGPTLITQYPSIFWGLIASMYIGNILLLIINLPLVGVFASLLKTPIQILMPVITIITLTGAYAVNNSLFDLWLLILFGVTGYFMKKGGYEPAPLAIGLVLGPTLERGLTQGLIMGDGNLLYFFIRPISGTILVITLLILSFIVVRWLGITLKKRTAEVK</sequence>